<keyword evidence="5" id="KW-0777">Teichoic acid biosynthesis</keyword>
<keyword evidence="3" id="KW-1003">Cell membrane</keyword>
<dbReference type="Proteomes" id="UP001169823">
    <property type="component" value="Unassembled WGS sequence"/>
</dbReference>
<dbReference type="InterPro" id="IPR043148">
    <property type="entry name" value="TagF_C"/>
</dbReference>
<dbReference type="GO" id="GO:0019350">
    <property type="term" value="P:teichoic acid biosynthetic process"/>
    <property type="evidence" value="ECO:0007669"/>
    <property type="project" value="UniProtKB-KW"/>
</dbReference>
<keyword evidence="4" id="KW-0808">Transferase</keyword>
<comment type="subcellular location">
    <subcellularLocation>
        <location evidence="1">Cell membrane</location>
        <topology evidence="1">Peripheral membrane protein</topology>
    </subcellularLocation>
</comment>
<gene>
    <name evidence="7" type="ORF">Q4494_07980</name>
</gene>
<proteinExistence type="inferred from homology"/>
<name>A0AAW7XSK1_9RHOB</name>
<evidence type="ECO:0000256" key="2">
    <source>
        <dbReference type="ARBA" id="ARBA00010488"/>
    </source>
</evidence>
<accession>A0AAW7XSK1</accession>
<dbReference type="InterPro" id="IPR051612">
    <property type="entry name" value="Teichoic_Acid_Biosynth"/>
</dbReference>
<dbReference type="PANTHER" id="PTHR37316:SF3">
    <property type="entry name" value="TEICHOIC ACID GLYCEROL-PHOSPHATE TRANSFERASE"/>
    <property type="match status" value="1"/>
</dbReference>
<keyword evidence="6" id="KW-0472">Membrane</keyword>
<dbReference type="Pfam" id="PF04464">
    <property type="entry name" value="Glyphos_transf"/>
    <property type="match status" value="1"/>
</dbReference>
<evidence type="ECO:0000313" key="7">
    <source>
        <dbReference type="EMBL" id="MDO6457010.1"/>
    </source>
</evidence>
<evidence type="ECO:0000256" key="6">
    <source>
        <dbReference type="ARBA" id="ARBA00023136"/>
    </source>
</evidence>
<protein>
    <submittedName>
        <fullName evidence="7">CDP-glycerol glycerophosphotransferase family protein</fullName>
    </submittedName>
</protein>
<dbReference type="AlphaFoldDB" id="A0AAW7XSK1"/>
<evidence type="ECO:0000256" key="1">
    <source>
        <dbReference type="ARBA" id="ARBA00004202"/>
    </source>
</evidence>
<sequence length="383" mass="43843">MCIRLLRAVLRAVPSLLPKVRRLVFGKAIVCVFGGHGGEAFDDNSQALALYYAQDPKTRVYWISKSGKVFDANKHPKIKQLKRNSFRAEFTYNLCNLAFYSHGLSDLTTRKHTQLTWRVLVLLGHGVEGFKKGARFKVGVDDIAFDYTISCSHWQTGVKKTRFGLDSSKCIQSGLPKHDRLIQGKRNQRTSAEIHEVLYMPTWRDWLSRRPTLQSVEKHIEGIASVVEAMPETDSSGRKFKITLVVHKNSREILGDLRDRISNAPKVSSKVEICLSHEVNLANIIEGHSSLITDYSSVFWDFILLGKPAVRFPFDETIYDWITGAYKEATDCTKDVTFRTPQKVWDYISNPQHTSQHDLAEKWMEYSQGYSCKYIKDFLSKKI</sequence>
<evidence type="ECO:0000256" key="5">
    <source>
        <dbReference type="ARBA" id="ARBA00022944"/>
    </source>
</evidence>
<dbReference type="EMBL" id="JAUOPJ010000005">
    <property type="protein sequence ID" value="MDO6457010.1"/>
    <property type="molecule type" value="Genomic_DNA"/>
</dbReference>
<organism evidence="7 8">
    <name type="scientific">Celeribacter halophilus</name>
    <dbReference type="NCBI Taxonomy" id="576117"/>
    <lineage>
        <taxon>Bacteria</taxon>
        <taxon>Pseudomonadati</taxon>
        <taxon>Pseudomonadota</taxon>
        <taxon>Alphaproteobacteria</taxon>
        <taxon>Rhodobacterales</taxon>
        <taxon>Roseobacteraceae</taxon>
        <taxon>Celeribacter</taxon>
    </lineage>
</organism>
<dbReference type="GO" id="GO:0005886">
    <property type="term" value="C:plasma membrane"/>
    <property type="evidence" value="ECO:0007669"/>
    <property type="project" value="UniProtKB-SubCell"/>
</dbReference>
<evidence type="ECO:0000256" key="3">
    <source>
        <dbReference type="ARBA" id="ARBA00022475"/>
    </source>
</evidence>
<dbReference type="RefSeq" id="WP_303482803.1">
    <property type="nucleotide sequence ID" value="NZ_JAUOPJ010000005.1"/>
</dbReference>
<dbReference type="GO" id="GO:0047355">
    <property type="term" value="F:CDP-glycerol glycerophosphotransferase activity"/>
    <property type="evidence" value="ECO:0007669"/>
    <property type="project" value="InterPro"/>
</dbReference>
<dbReference type="PANTHER" id="PTHR37316">
    <property type="entry name" value="TEICHOIC ACID GLYCEROL-PHOSPHATE PRIMASE"/>
    <property type="match status" value="1"/>
</dbReference>
<dbReference type="Gene3D" id="3.40.50.11820">
    <property type="match status" value="1"/>
</dbReference>
<evidence type="ECO:0000313" key="8">
    <source>
        <dbReference type="Proteomes" id="UP001169823"/>
    </source>
</evidence>
<comment type="caution">
    <text evidence="7">The sequence shown here is derived from an EMBL/GenBank/DDBJ whole genome shotgun (WGS) entry which is preliminary data.</text>
</comment>
<evidence type="ECO:0000256" key="4">
    <source>
        <dbReference type="ARBA" id="ARBA00022679"/>
    </source>
</evidence>
<dbReference type="InterPro" id="IPR043149">
    <property type="entry name" value="TagF_N"/>
</dbReference>
<reference evidence="7" key="1">
    <citation type="submission" date="2023-07" db="EMBL/GenBank/DDBJ databases">
        <title>Genome content predicts the carbon catabolic preferences of heterotrophic bacteria.</title>
        <authorList>
            <person name="Gralka M."/>
        </authorList>
    </citation>
    <scope>NUCLEOTIDE SEQUENCE</scope>
    <source>
        <strain evidence="7">I2M02</strain>
    </source>
</reference>
<dbReference type="Gene3D" id="3.40.50.12580">
    <property type="match status" value="1"/>
</dbReference>
<comment type="similarity">
    <text evidence="2">Belongs to the CDP-glycerol glycerophosphotransferase family.</text>
</comment>
<dbReference type="InterPro" id="IPR007554">
    <property type="entry name" value="Glycerophosphate_synth"/>
</dbReference>
<dbReference type="SUPFAM" id="SSF53756">
    <property type="entry name" value="UDP-Glycosyltransferase/glycogen phosphorylase"/>
    <property type="match status" value="1"/>
</dbReference>